<gene>
    <name evidence="1" type="ORF">ABNN70_10640</name>
</gene>
<dbReference type="AlphaFoldDB" id="A0AAU8ID69"/>
<dbReference type="RefSeq" id="WP_129929556.1">
    <property type="nucleotide sequence ID" value="NZ_CP159510.1"/>
</dbReference>
<dbReference type="EMBL" id="CP159510">
    <property type="protein sequence ID" value="XCJ16145.1"/>
    <property type="molecule type" value="Genomic_DNA"/>
</dbReference>
<sequence>MELPKRQKDEMIEKLKSCYFDTYHEELGIIGAENLYSCFMEACAPYIYNQALKDVKKVTSRQFVSLEEEIDVLEKKL</sequence>
<organism evidence="1">
    <name type="scientific">Sporolactobacillus sp. Y61</name>
    <dbReference type="NCBI Taxonomy" id="3160863"/>
    <lineage>
        <taxon>Bacteria</taxon>
        <taxon>Bacillati</taxon>
        <taxon>Bacillota</taxon>
        <taxon>Bacilli</taxon>
        <taxon>Bacillales</taxon>
        <taxon>Sporolactobacillaceae</taxon>
        <taxon>Sporolactobacillus</taxon>
    </lineage>
</organism>
<protein>
    <submittedName>
        <fullName evidence="1">DUF2164 family protein</fullName>
    </submittedName>
</protein>
<reference evidence="1" key="1">
    <citation type="submission" date="2024-06" db="EMBL/GenBank/DDBJ databases">
        <authorList>
            <person name="Fan A."/>
            <person name="Zhang F.Y."/>
            <person name="Zhang L."/>
        </authorList>
    </citation>
    <scope>NUCLEOTIDE SEQUENCE</scope>
    <source>
        <strain evidence="1">Y61</strain>
    </source>
</reference>
<dbReference type="InterPro" id="IPR018680">
    <property type="entry name" value="DUF2164"/>
</dbReference>
<accession>A0AAU8ID69</accession>
<name>A0AAU8ID69_9BACL</name>
<proteinExistence type="predicted"/>
<evidence type="ECO:0000313" key="1">
    <source>
        <dbReference type="EMBL" id="XCJ16145.1"/>
    </source>
</evidence>
<dbReference type="Pfam" id="PF09932">
    <property type="entry name" value="DUF2164"/>
    <property type="match status" value="1"/>
</dbReference>